<comment type="catalytic activity">
    <reaction evidence="15 17 19">
        <text>(6S)-NADHX + ADP = AMP + phosphate + NADH + H(+)</text>
        <dbReference type="Rhea" id="RHEA:32223"/>
        <dbReference type="ChEBI" id="CHEBI:15378"/>
        <dbReference type="ChEBI" id="CHEBI:43474"/>
        <dbReference type="ChEBI" id="CHEBI:57945"/>
        <dbReference type="ChEBI" id="CHEBI:64074"/>
        <dbReference type="ChEBI" id="CHEBI:456215"/>
        <dbReference type="ChEBI" id="CHEBI:456216"/>
        <dbReference type="EC" id="4.2.1.136"/>
    </reaction>
</comment>
<dbReference type="Pfam" id="PF03853">
    <property type="entry name" value="YjeF_N"/>
    <property type="match status" value="1"/>
</dbReference>
<dbReference type="GO" id="GO:0046496">
    <property type="term" value="P:nicotinamide nucleotide metabolic process"/>
    <property type="evidence" value="ECO:0007669"/>
    <property type="project" value="UniProtKB-UniRule"/>
</dbReference>
<reference evidence="23" key="2">
    <citation type="submission" date="2017-10" db="EMBL/GenBank/DDBJ databases">
        <authorList>
            <person name="Enke T.N."/>
            <person name="Cordero O.X."/>
        </authorList>
    </citation>
    <scope>NUCLEOTIDE SEQUENCE</scope>
    <source>
        <strain evidence="23">4G03</strain>
    </source>
</reference>
<dbReference type="PROSITE" id="PS01050">
    <property type="entry name" value="YJEF_C_2"/>
    <property type="match status" value="1"/>
</dbReference>
<evidence type="ECO:0000256" key="19">
    <source>
        <dbReference type="PIRNR" id="PIRNR017184"/>
    </source>
</evidence>
<dbReference type="CDD" id="cd01171">
    <property type="entry name" value="YXKO-related"/>
    <property type="match status" value="1"/>
</dbReference>
<keyword evidence="13" id="KW-0511">Multifunctional enzyme</keyword>
<feature type="binding site" evidence="18">
    <location>
        <position position="125"/>
    </location>
    <ligand>
        <name>K(+)</name>
        <dbReference type="ChEBI" id="CHEBI:29103"/>
    </ligand>
</feature>
<comment type="cofactor">
    <cofactor evidence="17">
        <name>Mg(2+)</name>
        <dbReference type="ChEBI" id="CHEBI:18420"/>
    </cofactor>
</comment>
<comment type="catalytic activity">
    <reaction evidence="16 17 19">
        <text>(6S)-NADPHX + ADP = AMP + phosphate + NADPH + H(+)</text>
        <dbReference type="Rhea" id="RHEA:32235"/>
        <dbReference type="ChEBI" id="CHEBI:15378"/>
        <dbReference type="ChEBI" id="CHEBI:43474"/>
        <dbReference type="ChEBI" id="CHEBI:57783"/>
        <dbReference type="ChEBI" id="CHEBI:64076"/>
        <dbReference type="ChEBI" id="CHEBI:456215"/>
        <dbReference type="ChEBI" id="CHEBI:456216"/>
        <dbReference type="EC" id="4.2.1.136"/>
    </reaction>
</comment>
<keyword evidence="11 18" id="KW-0413">Isomerase</keyword>
<comment type="catalytic activity">
    <reaction evidence="2 18 19">
        <text>(6R)-NADPHX = (6S)-NADPHX</text>
        <dbReference type="Rhea" id="RHEA:32227"/>
        <dbReference type="ChEBI" id="CHEBI:64076"/>
        <dbReference type="ChEBI" id="CHEBI:64077"/>
        <dbReference type="EC" id="5.1.99.6"/>
    </reaction>
</comment>
<evidence type="ECO:0000256" key="12">
    <source>
        <dbReference type="ARBA" id="ARBA00023239"/>
    </source>
</evidence>
<evidence type="ECO:0000256" key="10">
    <source>
        <dbReference type="ARBA" id="ARBA00023027"/>
    </source>
</evidence>
<dbReference type="InterPro" id="IPR000631">
    <property type="entry name" value="CARKD"/>
</dbReference>
<feature type="binding site" evidence="18">
    <location>
        <begin position="129"/>
        <end position="135"/>
    </location>
    <ligand>
        <name>(6S)-NADPHX</name>
        <dbReference type="ChEBI" id="CHEBI:64076"/>
    </ligand>
</feature>
<keyword evidence="10 17" id="KW-0520">NAD</keyword>
<evidence type="ECO:0000259" key="20">
    <source>
        <dbReference type="PROSITE" id="PS51383"/>
    </source>
</evidence>
<comment type="function">
    <text evidence="18">Catalyzes the epimerization of the S- and R-forms of NAD(P)HX, a damaged form of NAD(P)H that is a result of enzymatic or heat-dependent hydration. This is a prerequisite for the S-specific NAD(P)H-hydrate dehydratase to allow the repair of both epimers of NAD(P)HX.</text>
</comment>
<comment type="similarity">
    <text evidence="17">Belongs to the NnrD/CARKD family.</text>
</comment>
<dbReference type="PIRSF" id="PIRSF017184">
    <property type="entry name" value="Nnr"/>
    <property type="match status" value="1"/>
</dbReference>
<comment type="function">
    <text evidence="14 19">Bifunctional enzyme that catalyzes the epimerization of the S- and R-forms of NAD(P)HX and the dehydration of the S-form of NAD(P)HX at the expense of ADP, which is converted to AMP. This allows the repair of both epimers of NAD(P)HX, a damaged form of NAD(P)H that is a result of enzymatic or heat-dependent hydration.</text>
</comment>
<dbReference type="Gene3D" id="3.40.1190.20">
    <property type="match status" value="1"/>
</dbReference>
<accession>A0A2G1BZM0</accession>
<evidence type="ECO:0000256" key="5">
    <source>
        <dbReference type="ARBA" id="ARBA00022723"/>
    </source>
</evidence>
<dbReference type="InterPro" id="IPR029056">
    <property type="entry name" value="Ribokinase-like"/>
</dbReference>
<dbReference type="GO" id="GO:0052855">
    <property type="term" value="F:ADP-dependent NAD(P)H-hydrate dehydratase activity"/>
    <property type="evidence" value="ECO:0007669"/>
    <property type="project" value="UniProtKB-UniRule"/>
</dbReference>
<dbReference type="SUPFAM" id="SSF64153">
    <property type="entry name" value="YjeF N-terminal domain-like"/>
    <property type="match status" value="1"/>
</dbReference>
<evidence type="ECO:0000256" key="14">
    <source>
        <dbReference type="ARBA" id="ARBA00025153"/>
    </source>
</evidence>
<gene>
    <name evidence="17" type="primary">nnrD</name>
    <name evidence="18" type="synonym">nnrE</name>
    <name evidence="23" type="ORF">CSC81_00025</name>
    <name evidence="22" type="ORF">Q8W23_08490</name>
</gene>
<dbReference type="GO" id="GO:0110051">
    <property type="term" value="P:metabolite repair"/>
    <property type="evidence" value="ECO:0007669"/>
    <property type="project" value="TreeGrafter"/>
</dbReference>
<evidence type="ECO:0000259" key="21">
    <source>
        <dbReference type="PROSITE" id="PS51385"/>
    </source>
</evidence>
<comment type="similarity">
    <text evidence="4 19">In the C-terminal section; belongs to the NnrD/CARKD family.</text>
</comment>
<comment type="similarity">
    <text evidence="18">Belongs to the NnrE/AIBP family.</text>
</comment>
<comment type="subunit">
    <text evidence="17">Homotetramer.</text>
</comment>
<comment type="function">
    <text evidence="17">Catalyzes the dehydration of the S-form of NAD(P)HX at the expense of ADP, which is converted to AMP. Together with NAD(P)HX epimerase, which catalyzes the epimerization of the S- and R-forms, the enzyme allows the repair of both epimers of NAD(P)HX, a damaged form of NAD(P)H that is a result of enzymatic or heat-dependent hydration.</text>
</comment>
<protein>
    <recommendedName>
        <fullName evidence="19">Bifunctional NAD(P)H-hydrate repair enzyme</fullName>
    </recommendedName>
    <alternativeName>
        <fullName evidence="19">Nicotinamide nucleotide repair protein</fullName>
    </alternativeName>
    <domain>
        <recommendedName>
            <fullName evidence="19">ADP-dependent (S)-NAD(P)H-hydrate dehydratase</fullName>
            <ecNumber evidence="19">4.2.1.136</ecNumber>
        </recommendedName>
        <alternativeName>
            <fullName evidence="19">ADP-dependent NAD(P)HX dehydratase</fullName>
        </alternativeName>
    </domain>
    <domain>
        <recommendedName>
            <fullName evidence="19">NAD(P)H-hydrate epimerase</fullName>
            <ecNumber evidence="19">5.1.99.6</ecNumber>
        </recommendedName>
    </domain>
</protein>
<comment type="similarity">
    <text evidence="3 19">In the N-terminal section; belongs to the NnrE/AIBP family.</text>
</comment>
<dbReference type="GO" id="GO:0046872">
    <property type="term" value="F:metal ion binding"/>
    <property type="evidence" value="ECO:0007669"/>
    <property type="project" value="UniProtKB-UniRule"/>
</dbReference>
<dbReference type="Gene3D" id="3.40.50.10260">
    <property type="entry name" value="YjeF N-terminal domain"/>
    <property type="match status" value="1"/>
</dbReference>
<feature type="binding site" evidence="18">
    <location>
        <position position="158"/>
    </location>
    <ligand>
        <name>(6S)-NADPHX</name>
        <dbReference type="ChEBI" id="CHEBI:64076"/>
    </ligand>
</feature>
<evidence type="ECO:0000256" key="1">
    <source>
        <dbReference type="ARBA" id="ARBA00000013"/>
    </source>
</evidence>
<comment type="caution">
    <text evidence="18">Lacks conserved residue(s) required for the propagation of feature annotation.</text>
</comment>
<feature type="domain" description="YjeF N-terminal" evidence="21">
    <location>
        <begin position="13"/>
        <end position="215"/>
    </location>
</feature>
<keyword evidence="12 17" id="KW-0456">Lyase</keyword>
<keyword evidence="7 17" id="KW-0067">ATP-binding</keyword>
<dbReference type="GO" id="GO:0052856">
    <property type="term" value="F:NAD(P)HX epimerase activity"/>
    <property type="evidence" value="ECO:0007669"/>
    <property type="project" value="UniProtKB-UniRule"/>
</dbReference>
<evidence type="ECO:0000256" key="16">
    <source>
        <dbReference type="ARBA" id="ARBA00049209"/>
    </source>
</evidence>
<evidence type="ECO:0000256" key="9">
    <source>
        <dbReference type="ARBA" id="ARBA00022958"/>
    </source>
</evidence>
<dbReference type="PANTHER" id="PTHR12592:SF0">
    <property type="entry name" value="ATP-DEPENDENT (S)-NAD(P)H-HYDRATE DEHYDRATASE"/>
    <property type="match status" value="1"/>
</dbReference>
<dbReference type="EC" id="4.2.1.136" evidence="19"/>
<feature type="binding site" evidence="18">
    <location>
        <position position="62"/>
    </location>
    <ligand>
        <name>K(+)</name>
        <dbReference type="ChEBI" id="CHEBI:29103"/>
    </ligand>
</feature>
<feature type="binding site" evidence="18">
    <location>
        <position position="161"/>
    </location>
    <ligand>
        <name>K(+)</name>
        <dbReference type="ChEBI" id="CHEBI:29103"/>
    </ligand>
</feature>
<dbReference type="HAMAP" id="MF_01965">
    <property type="entry name" value="NADHX_dehydratase"/>
    <property type="match status" value="1"/>
</dbReference>
<dbReference type="Proteomes" id="UP000222163">
    <property type="component" value="Unassembled WGS sequence"/>
</dbReference>
<dbReference type="InterPro" id="IPR030677">
    <property type="entry name" value="Nnr"/>
</dbReference>
<feature type="binding site" evidence="17">
    <location>
        <position position="437"/>
    </location>
    <ligand>
        <name>AMP</name>
        <dbReference type="ChEBI" id="CHEBI:456215"/>
    </ligand>
</feature>
<dbReference type="NCBIfam" id="TIGR00196">
    <property type="entry name" value="yjeF_cterm"/>
    <property type="match status" value="1"/>
</dbReference>
<keyword evidence="6 17" id="KW-0547">Nucleotide-binding</keyword>
<evidence type="ECO:0000256" key="15">
    <source>
        <dbReference type="ARBA" id="ARBA00048238"/>
    </source>
</evidence>
<dbReference type="InterPro" id="IPR036652">
    <property type="entry name" value="YjeF_N_dom_sf"/>
</dbReference>
<dbReference type="NCBIfam" id="TIGR00197">
    <property type="entry name" value="yjeF_nterm"/>
    <property type="match status" value="1"/>
</dbReference>
<feature type="binding site" evidence="17">
    <location>
        <begin position="408"/>
        <end position="412"/>
    </location>
    <ligand>
        <name>AMP</name>
        <dbReference type="ChEBI" id="CHEBI:456215"/>
    </ligand>
</feature>
<keyword evidence="5 18" id="KW-0479">Metal-binding</keyword>
<evidence type="ECO:0000256" key="2">
    <source>
        <dbReference type="ARBA" id="ARBA00000909"/>
    </source>
</evidence>
<feature type="binding site" evidence="17">
    <location>
        <position position="259"/>
    </location>
    <ligand>
        <name>(6S)-NADPHX</name>
        <dbReference type="ChEBI" id="CHEBI:64076"/>
    </ligand>
</feature>
<evidence type="ECO:0000313" key="23">
    <source>
        <dbReference type="EMBL" id="PHN99045.1"/>
    </source>
</evidence>
<dbReference type="EMBL" id="JAUYVU010000005">
    <property type="protein sequence ID" value="MDP2541508.1"/>
    <property type="molecule type" value="Genomic_DNA"/>
</dbReference>
<dbReference type="InterPro" id="IPR004443">
    <property type="entry name" value="YjeF_N_dom"/>
</dbReference>
<keyword evidence="8 17" id="KW-0521">NADP</keyword>
<evidence type="ECO:0000256" key="8">
    <source>
        <dbReference type="ARBA" id="ARBA00022857"/>
    </source>
</evidence>
<evidence type="ECO:0000256" key="18">
    <source>
        <dbReference type="HAMAP-Rule" id="MF_01966"/>
    </source>
</evidence>
<feature type="binding site" evidence="17">
    <location>
        <position position="373"/>
    </location>
    <ligand>
        <name>(6S)-NADPHX</name>
        <dbReference type="ChEBI" id="CHEBI:64076"/>
    </ligand>
</feature>
<reference evidence="23 24" key="1">
    <citation type="journal article" date="2016" name="Nat. Commun.">
        <title>Microbial interactions lead to rapid micro-scale successions on model marine particles.</title>
        <authorList>
            <person name="Datta M.S."/>
            <person name="Sliwerska E."/>
            <person name="Gore J."/>
            <person name="Polz M.F."/>
            <person name="Cordero O.X."/>
        </authorList>
    </citation>
    <scope>NUCLEOTIDE SEQUENCE [LARGE SCALE GENOMIC DNA]</scope>
    <source>
        <strain evidence="23 24">4G03</strain>
    </source>
</reference>
<dbReference type="AlphaFoldDB" id="A0A2G1BZM0"/>
<dbReference type="RefSeq" id="WP_099213720.1">
    <property type="nucleotide sequence ID" value="NZ_JAUYVU010000005.1"/>
</dbReference>
<dbReference type="Proteomes" id="UP001242342">
    <property type="component" value="Unassembled WGS sequence"/>
</dbReference>
<dbReference type="HAMAP" id="MF_01966">
    <property type="entry name" value="NADHX_epimerase"/>
    <property type="match status" value="1"/>
</dbReference>
<evidence type="ECO:0000256" key="6">
    <source>
        <dbReference type="ARBA" id="ARBA00022741"/>
    </source>
</evidence>
<proteinExistence type="inferred from homology"/>
<evidence type="ECO:0000256" key="4">
    <source>
        <dbReference type="ARBA" id="ARBA00009524"/>
    </source>
</evidence>
<dbReference type="EC" id="5.1.99.6" evidence="19"/>
<dbReference type="PROSITE" id="PS51385">
    <property type="entry name" value="YJEF_N"/>
    <property type="match status" value="1"/>
</dbReference>
<reference evidence="22 25" key="3">
    <citation type="submission" date="2023-07" db="EMBL/GenBank/DDBJ databases">
        <title>Genome content predicts the carbon catabolic preferences of heterotrophic bacteria.</title>
        <authorList>
            <person name="Gralka M."/>
        </authorList>
    </citation>
    <scope>NUCLEOTIDE SEQUENCE [LARGE SCALE GENOMIC DNA]</scope>
    <source>
        <strain evidence="22 25">4G03</strain>
    </source>
</reference>
<keyword evidence="25" id="KW-1185">Reference proteome</keyword>
<dbReference type="GO" id="GO:0005524">
    <property type="term" value="F:ATP binding"/>
    <property type="evidence" value="ECO:0007669"/>
    <property type="project" value="UniProtKB-UniRule"/>
</dbReference>
<evidence type="ECO:0000256" key="13">
    <source>
        <dbReference type="ARBA" id="ARBA00023268"/>
    </source>
</evidence>
<comment type="caution">
    <text evidence="23">The sequence shown here is derived from an EMBL/GenBank/DDBJ whole genome shotgun (WGS) entry which is preliminary data.</text>
</comment>
<name>A0A2G1BZM0_9FLAO</name>
<evidence type="ECO:0000256" key="11">
    <source>
        <dbReference type="ARBA" id="ARBA00023235"/>
    </source>
</evidence>
<dbReference type="PROSITE" id="PS51383">
    <property type="entry name" value="YJEF_C_3"/>
    <property type="match status" value="1"/>
</dbReference>
<evidence type="ECO:0000313" key="24">
    <source>
        <dbReference type="Proteomes" id="UP000222163"/>
    </source>
</evidence>
<comment type="catalytic activity">
    <reaction evidence="1 18 19">
        <text>(6R)-NADHX = (6S)-NADHX</text>
        <dbReference type="Rhea" id="RHEA:32215"/>
        <dbReference type="ChEBI" id="CHEBI:64074"/>
        <dbReference type="ChEBI" id="CHEBI:64075"/>
        <dbReference type="EC" id="5.1.99.6"/>
    </reaction>
</comment>
<dbReference type="SUPFAM" id="SSF53613">
    <property type="entry name" value="Ribokinase-like"/>
    <property type="match status" value="1"/>
</dbReference>
<evidence type="ECO:0000256" key="3">
    <source>
        <dbReference type="ARBA" id="ARBA00006001"/>
    </source>
</evidence>
<evidence type="ECO:0000313" key="25">
    <source>
        <dbReference type="Proteomes" id="UP001242342"/>
    </source>
</evidence>
<feature type="binding site" evidence="18">
    <location>
        <begin position="61"/>
        <end position="65"/>
    </location>
    <ligand>
        <name>(6S)-NADPHX</name>
        <dbReference type="ChEBI" id="CHEBI:64076"/>
    </ligand>
</feature>
<feature type="domain" description="YjeF C-terminal" evidence="20">
    <location>
        <begin position="224"/>
        <end position="495"/>
    </location>
</feature>
<comment type="cofactor">
    <cofactor evidence="18 19">
        <name>K(+)</name>
        <dbReference type="ChEBI" id="CHEBI:29103"/>
    </cofactor>
    <text evidence="18 19">Binds 1 potassium ion per subunit.</text>
</comment>
<evidence type="ECO:0000256" key="7">
    <source>
        <dbReference type="ARBA" id="ARBA00022840"/>
    </source>
</evidence>
<feature type="binding site" evidence="17">
    <location>
        <position position="438"/>
    </location>
    <ligand>
        <name>(6S)-NADPHX</name>
        <dbReference type="ChEBI" id="CHEBI:64076"/>
    </ligand>
</feature>
<dbReference type="EMBL" id="PDUU01000001">
    <property type="protein sequence ID" value="PHN99045.1"/>
    <property type="molecule type" value="Genomic_DNA"/>
</dbReference>
<feature type="binding site" evidence="17">
    <location>
        <position position="322"/>
    </location>
    <ligand>
        <name>(6S)-NADPHX</name>
        <dbReference type="ChEBI" id="CHEBI:64076"/>
    </ligand>
</feature>
<organism evidence="23 24">
    <name type="scientific">Tenacibaculum discolor</name>
    <dbReference type="NCBI Taxonomy" id="361581"/>
    <lineage>
        <taxon>Bacteria</taxon>
        <taxon>Pseudomonadati</taxon>
        <taxon>Bacteroidota</taxon>
        <taxon>Flavobacteriia</taxon>
        <taxon>Flavobacteriales</taxon>
        <taxon>Flavobacteriaceae</taxon>
        <taxon>Tenacibaculum</taxon>
    </lineage>
</organism>
<evidence type="ECO:0000313" key="22">
    <source>
        <dbReference type="EMBL" id="MDP2541508.1"/>
    </source>
</evidence>
<dbReference type="PANTHER" id="PTHR12592">
    <property type="entry name" value="ATP-DEPENDENT (S)-NAD(P)H-HYDRATE DEHYDRATASE FAMILY MEMBER"/>
    <property type="match status" value="1"/>
</dbReference>
<evidence type="ECO:0000256" key="17">
    <source>
        <dbReference type="HAMAP-Rule" id="MF_01965"/>
    </source>
</evidence>
<keyword evidence="9 18" id="KW-0630">Potassium</keyword>
<dbReference type="Pfam" id="PF01256">
    <property type="entry name" value="Carb_kinase"/>
    <property type="match status" value="1"/>
</dbReference>
<sequence length="495" mass="54262">MKNLRKIINVTQIRKADEHTITKKGITSFALMGQASLAFVKAIEPLLNRSLKIAIVSGVGNNGGDGFAITRILRSKKYTVQPFLVQFKDTLSPDCDINFQKLDDTIIIKSISEVPDFSEYDVIIDAIFGFGLSKPITGFIKHVIESINNAKKTVYAVDVPSGLYCDKLPDSETVVQADLAVSFQRPKFSFFFPENGMFVKNWKTVDIGLDEDFIQQQESNYYILNEKITDLLISRTRQSHKGNYGHAMLIAGSYGKMGAAVLSSKACLRSGAGLLTSYIPKCGYQIIQSSIPEAMCLTDENEEFVTQLPEIFKYDILGIGPGIGVNEKTTQLVKKLVSESNSPLVIDADAINIIAQNEELKSLLPKNSILTPHIKEFDRLVGKSDTSTERFQKQLEFSAKYQCIVVLKNAYTVISSPEGNLYFNTSGNQGMATGGSGDVLTGIITGLLAQNHTPLHAALLGVFFHGKAGDEAACKKGYKALIASDIIDALRIEKS</sequence>
<dbReference type="InterPro" id="IPR017953">
    <property type="entry name" value="Carbohydrate_kinase_pred_CS"/>
</dbReference>